<name>A0A6V7TP97_MELEN</name>
<dbReference type="Proteomes" id="UP000580250">
    <property type="component" value="Unassembled WGS sequence"/>
</dbReference>
<keyword evidence="3" id="KW-0342">GTP-binding</keyword>
<dbReference type="SMART" id="SM00173">
    <property type="entry name" value="RAS"/>
    <property type="match status" value="1"/>
</dbReference>
<evidence type="ECO:0000313" key="5">
    <source>
        <dbReference type="EMBL" id="CAD2129751.1"/>
    </source>
</evidence>
<evidence type="ECO:0000313" key="6">
    <source>
        <dbReference type="Proteomes" id="UP000580250"/>
    </source>
</evidence>
<dbReference type="InterPro" id="IPR042227">
    <property type="entry name" value="KBRS"/>
</dbReference>
<dbReference type="PROSITE" id="PS51419">
    <property type="entry name" value="RAB"/>
    <property type="match status" value="1"/>
</dbReference>
<dbReference type="GO" id="GO:0003924">
    <property type="term" value="F:GTPase activity"/>
    <property type="evidence" value="ECO:0007669"/>
    <property type="project" value="InterPro"/>
</dbReference>
<dbReference type="Gene3D" id="3.40.50.300">
    <property type="entry name" value="P-loop containing nucleotide triphosphate hydrolases"/>
    <property type="match status" value="1"/>
</dbReference>
<dbReference type="GO" id="GO:0032484">
    <property type="term" value="P:Ral protein signal transduction"/>
    <property type="evidence" value="ECO:0007669"/>
    <property type="project" value="TreeGrafter"/>
</dbReference>
<evidence type="ECO:0000256" key="4">
    <source>
        <dbReference type="SAM" id="MobiDB-lite"/>
    </source>
</evidence>
<dbReference type="SUPFAM" id="SSF52540">
    <property type="entry name" value="P-loop containing nucleoside triphosphate hydrolases"/>
    <property type="match status" value="1"/>
</dbReference>
<evidence type="ECO:0000256" key="2">
    <source>
        <dbReference type="ARBA" id="ARBA00022741"/>
    </source>
</evidence>
<evidence type="ECO:0000256" key="3">
    <source>
        <dbReference type="ARBA" id="ARBA00023134"/>
    </source>
</evidence>
<dbReference type="AlphaFoldDB" id="A0A6V7TP97"/>
<comment type="similarity">
    <text evidence="1">Belongs to the small GTPase superfamily. Ras family. KappaB-Ras subfamily.</text>
</comment>
<feature type="region of interest" description="Disordered" evidence="4">
    <location>
        <begin position="1"/>
        <end position="27"/>
    </location>
</feature>
<sequence>MNPRRPSNFPKEFPKVEDAKKGEQKRRGTLAQLLLGDKQSGKNTPEEGNSGKFMGKIFLKIKLKQIFGVLFLIIEKIKRPFCRDFLSHNKNFWRGFDKKIFIEAGRSTFHFVSPKDKRQSRSTSRRSGATENFELMKPKILHVMVFGPKDVGKTTFLRTLAFGHIPTSSTSNTSRFISPLLEQQNYSPTREDDTYHIQLHRFNPPNSSIEGNINKQTPTELILFHDTVGITPFGNIEFKRGYLQIADAFILVYSVTDLDSFNRVDAIKKQLEKEKFGGKEKRGGGGGENIQIIVLGTKCDLIGRRRVDSQFALNWANQEKVKLFEISSSDRNSIVEVVKYLYNKLFKSEPKFSLSRKLRPEKSNAQIVMDF</sequence>
<dbReference type="PROSITE" id="PS51421">
    <property type="entry name" value="RAS"/>
    <property type="match status" value="1"/>
</dbReference>
<dbReference type="PANTHER" id="PTHR46152:SF3">
    <property type="entry name" value="NF-KAPPA-B INHIBITOR-INTERACTING RAS-LIKE PROTEIN"/>
    <property type="match status" value="1"/>
</dbReference>
<dbReference type="SMART" id="SM00175">
    <property type="entry name" value="RAB"/>
    <property type="match status" value="1"/>
</dbReference>
<dbReference type="CDD" id="cd00882">
    <property type="entry name" value="Ras_like_GTPase"/>
    <property type="match status" value="1"/>
</dbReference>
<dbReference type="PANTHER" id="PTHR46152">
    <property type="entry name" value="NF-KAPPA-B INHIBITOR-INTERACTING RAS-LIKE PROTEIN"/>
    <property type="match status" value="1"/>
</dbReference>
<protein>
    <submittedName>
        <fullName evidence="5">Uncharacterized protein</fullName>
    </submittedName>
</protein>
<gene>
    <name evidence="5" type="ORF">MENT_LOCUS2755</name>
</gene>
<dbReference type="OrthoDB" id="10002389at2759"/>
<dbReference type="InterPro" id="IPR001806">
    <property type="entry name" value="Small_GTPase"/>
</dbReference>
<dbReference type="Pfam" id="PF00071">
    <property type="entry name" value="Ras"/>
    <property type="match status" value="1"/>
</dbReference>
<evidence type="ECO:0000256" key="1">
    <source>
        <dbReference type="ARBA" id="ARBA00008094"/>
    </source>
</evidence>
<dbReference type="InterPro" id="IPR027417">
    <property type="entry name" value="P-loop_NTPase"/>
</dbReference>
<comment type="caution">
    <text evidence="5">The sequence shown here is derived from an EMBL/GenBank/DDBJ whole genome shotgun (WGS) entry which is preliminary data.</text>
</comment>
<keyword evidence="2" id="KW-0547">Nucleotide-binding</keyword>
<feature type="compositionally biased region" description="Basic and acidic residues" evidence="4">
    <location>
        <begin position="12"/>
        <end position="26"/>
    </location>
</feature>
<dbReference type="GO" id="GO:0043124">
    <property type="term" value="P:negative regulation of canonical NF-kappaB signal transduction"/>
    <property type="evidence" value="ECO:0007669"/>
    <property type="project" value="InterPro"/>
</dbReference>
<accession>A0A6V7TP97</accession>
<organism evidence="5 6">
    <name type="scientific">Meloidogyne enterolobii</name>
    <name type="common">Root-knot nematode worm</name>
    <name type="synonym">Meloidogyne mayaguensis</name>
    <dbReference type="NCBI Taxonomy" id="390850"/>
    <lineage>
        <taxon>Eukaryota</taxon>
        <taxon>Metazoa</taxon>
        <taxon>Ecdysozoa</taxon>
        <taxon>Nematoda</taxon>
        <taxon>Chromadorea</taxon>
        <taxon>Rhabditida</taxon>
        <taxon>Tylenchina</taxon>
        <taxon>Tylenchomorpha</taxon>
        <taxon>Tylenchoidea</taxon>
        <taxon>Meloidogynidae</taxon>
        <taxon>Meloidogyninae</taxon>
        <taxon>Meloidogyne</taxon>
    </lineage>
</organism>
<dbReference type="EMBL" id="CAJEWN010000008">
    <property type="protein sequence ID" value="CAD2129751.1"/>
    <property type="molecule type" value="Genomic_DNA"/>
</dbReference>
<dbReference type="GO" id="GO:0032794">
    <property type="term" value="F:GTPase activating protein binding"/>
    <property type="evidence" value="ECO:0007669"/>
    <property type="project" value="TreeGrafter"/>
</dbReference>
<dbReference type="PRINTS" id="PR00449">
    <property type="entry name" value="RASTRNSFRMNG"/>
</dbReference>
<reference evidence="5 6" key="1">
    <citation type="submission" date="2020-08" db="EMBL/GenBank/DDBJ databases">
        <authorList>
            <person name="Koutsovoulos G."/>
            <person name="Danchin GJ E."/>
        </authorList>
    </citation>
    <scope>NUCLEOTIDE SEQUENCE [LARGE SCALE GENOMIC DNA]</scope>
</reference>
<proteinExistence type="inferred from homology"/>
<dbReference type="GO" id="GO:0005525">
    <property type="term" value="F:GTP binding"/>
    <property type="evidence" value="ECO:0007669"/>
    <property type="project" value="UniProtKB-KW"/>
</dbReference>